<evidence type="ECO:0000313" key="6">
    <source>
        <dbReference type="EMBL" id="TCO11729.1"/>
    </source>
</evidence>
<dbReference type="InterPro" id="IPR002104">
    <property type="entry name" value="Integrase_catalytic"/>
</dbReference>
<sequence length="406" mass="44722">MRVRLKGINKVTMKLASGQTVTYYYHRASGRRLVGAPGSSAFVASFGDAEKSLAGRTDGTLAGLVSSFEKTAKWRKLAASTQIEYKRVLKFWTEKFGTVPLAALASKTFRKRVLSWHDDFSQDKPREADNRVTVLARVLSWAAKDSDLSVNVLDSFERAYSSDRSDKIWLPEHVSAFMAAADSHMQLAMALALHTGQRQADIRKMAWSQYDGQRIILKQGKTGRSVSVPCTAALKQTLDHAPKRGALILLTKTEKAFQKRYFHECWTEVASEAAKAQPDIGDLHFHDIRGTTVTMLFEAGCTVAEVASITGHTLRRAQEILDRYLARTSTMATNAIAKFEAVLPVVKKEASARTEGPPDRVVARPAVDAALAAIMESRGFGERGAFTCARCRRVASVLHGLICTDL</sequence>
<dbReference type="RefSeq" id="WP_132008333.1">
    <property type="nucleotide sequence ID" value="NZ_JBHUNN010000002.1"/>
</dbReference>
<dbReference type="GO" id="GO:0006310">
    <property type="term" value="P:DNA recombination"/>
    <property type="evidence" value="ECO:0007669"/>
    <property type="project" value="UniProtKB-KW"/>
</dbReference>
<evidence type="ECO:0000313" key="7">
    <source>
        <dbReference type="Proteomes" id="UP000294881"/>
    </source>
</evidence>
<feature type="domain" description="Tyr recombinase" evidence="5">
    <location>
        <begin position="164"/>
        <end position="337"/>
    </location>
</feature>
<comment type="similarity">
    <text evidence="1">Belongs to the 'phage' integrase family.</text>
</comment>
<dbReference type="SUPFAM" id="SSF56349">
    <property type="entry name" value="DNA breaking-rejoining enzymes"/>
    <property type="match status" value="1"/>
</dbReference>
<dbReference type="AlphaFoldDB" id="A0A4R2GPS2"/>
<dbReference type="PANTHER" id="PTHR30629:SF2">
    <property type="entry name" value="PROPHAGE INTEGRASE INTS-RELATED"/>
    <property type="match status" value="1"/>
</dbReference>
<evidence type="ECO:0000259" key="5">
    <source>
        <dbReference type="PROSITE" id="PS51898"/>
    </source>
</evidence>
<dbReference type="InterPro" id="IPR010998">
    <property type="entry name" value="Integrase_recombinase_N"/>
</dbReference>
<evidence type="ECO:0000256" key="3">
    <source>
        <dbReference type="ARBA" id="ARBA00023125"/>
    </source>
</evidence>
<evidence type="ECO:0000256" key="2">
    <source>
        <dbReference type="ARBA" id="ARBA00022908"/>
    </source>
</evidence>
<dbReference type="EMBL" id="SLWL01000011">
    <property type="protein sequence ID" value="TCO11729.1"/>
    <property type="molecule type" value="Genomic_DNA"/>
</dbReference>
<keyword evidence="2" id="KW-0229">DNA integration</keyword>
<reference evidence="6 7" key="1">
    <citation type="submission" date="2019-03" db="EMBL/GenBank/DDBJ databases">
        <title>Genomic Encyclopedia of Type Strains, Phase IV (KMG-IV): sequencing the most valuable type-strain genomes for metagenomic binning, comparative biology and taxonomic classification.</title>
        <authorList>
            <person name="Goeker M."/>
        </authorList>
    </citation>
    <scope>NUCLEOTIDE SEQUENCE [LARGE SCALE GENOMIC DNA]</scope>
    <source>
        <strain evidence="6 7">DSM 22958</strain>
    </source>
</reference>
<keyword evidence="4" id="KW-0233">DNA recombination</keyword>
<dbReference type="GO" id="GO:0003677">
    <property type="term" value="F:DNA binding"/>
    <property type="evidence" value="ECO:0007669"/>
    <property type="project" value="UniProtKB-KW"/>
</dbReference>
<dbReference type="Gene3D" id="1.10.443.10">
    <property type="entry name" value="Intergrase catalytic core"/>
    <property type="match status" value="1"/>
</dbReference>
<dbReference type="Pfam" id="PF00589">
    <property type="entry name" value="Phage_integrase"/>
    <property type="match status" value="1"/>
</dbReference>
<keyword evidence="7" id="KW-1185">Reference proteome</keyword>
<proteinExistence type="inferred from homology"/>
<dbReference type="InterPro" id="IPR013762">
    <property type="entry name" value="Integrase-like_cat_sf"/>
</dbReference>
<gene>
    <name evidence="6" type="ORF">EV666_1112</name>
</gene>
<protein>
    <submittedName>
        <fullName evidence="6">Phage integrase family protein</fullName>
    </submittedName>
</protein>
<dbReference type="Gene3D" id="1.10.150.130">
    <property type="match status" value="1"/>
</dbReference>
<comment type="caution">
    <text evidence="6">The sequence shown here is derived from an EMBL/GenBank/DDBJ whole genome shotgun (WGS) entry which is preliminary data.</text>
</comment>
<dbReference type="PANTHER" id="PTHR30629">
    <property type="entry name" value="PROPHAGE INTEGRASE"/>
    <property type="match status" value="1"/>
</dbReference>
<accession>A0A4R2GPS2</accession>
<dbReference type="Proteomes" id="UP000294881">
    <property type="component" value="Unassembled WGS sequence"/>
</dbReference>
<organism evidence="6 7">
    <name type="scientific">Camelimonas lactis</name>
    <dbReference type="NCBI Taxonomy" id="659006"/>
    <lineage>
        <taxon>Bacteria</taxon>
        <taxon>Pseudomonadati</taxon>
        <taxon>Pseudomonadota</taxon>
        <taxon>Alphaproteobacteria</taxon>
        <taxon>Hyphomicrobiales</taxon>
        <taxon>Chelatococcaceae</taxon>
        <taxon>Camelimonas</taxon>
    </lineage>
</organism>
<evidence type="ECO:0000256" key="1">
    <source>
        <dbReference type="ARBA" id="ARBA00008857"/>
    </source>
</evidence>
<dbReference type="InterPro" id="IPR011010">
    <property type="entry name" value="DNA_brk_join_enz"/>
</dbReference>
<name>A0A4R2GPS2_9HYPH</name>
<dbReference type="OrthoDB" id="8201432at2"/>
<dbReference type="InterPro" id="IPR050808">
    <property type="entry name" value="Phage_Integrase"/>
</dbReference>
<keyword evidence="3" id="KW-0238">DNA-binding</keyword>
<dbReference type="PROSITE" id="PS51898">
    <property type="entry name" value="TYR_RECOMBINASE"/>
    <property type="match status" value="1"/>
</dbReference>
<dbReference type="GO" id="GO:0015074">
    <property type="term" value="P:DNA integration"/>
    <property type="evidence" value="ECO:0007669"/>
    <property type="project" value="UniProtKB-KW"/>
</dbReference>
<evidence type="ECO:0000256" key="4">
    <source>
        <dbReference type="ARBA" id="ARBA00023172"/>
    </source>
</evidence>